<name>A0ABW4Y1Q9_9FLAO</name>
<dbReference type="RefSeq" id="WP_379831199.1">
    <property type="nucleotide sequence ID" value="NZ_JBHUHU010000003.1"/>
</dbReference>
<feature type="domain" description="HMA" evidence="1">
    <location>
        <begin position="1"/>
        <end position="66"/>
    </location>
</feature>
<sequence length="89" mass="9749">MKTTFQVQNLKCGGCAKTISNKLWEMEGIQSVIVEKDSASVSFEHKGTDVATFVKDALKQLGYPTIDDENGMLLKAKSFVSCASGKMRQ</sequence>
<evidence type="ECO:0000259" key="1">
    <source>
        <dbReference type="PROSITE" id="PS50846"/>
    </source>
</evidence>
<dbReference type="SUPFAM" id="SSF55008">
    <property type="entry name" value="HMA, heavy metal-associated domain"/>
    <property type="match status" value="1"/>
</dbReference>
<dbReference type="Pfam" id="PF00403">
    <property type="entry name" value="HMA"/>
    <property type="match status" value="1"/>
</dbReference>
<evidence type="ECO:0000313" key="3">
    <source>
        <dbReference type="Proteomes" id="UP001597342"/>
    </source>
</evidence>
<keyword evidence="3" id="KW-1185">Reference proteome</keyword>
<dbReference type="Gene3D" id="3.30.70.100">
    <property type="match status" value="1"/>
</dbReference>
<comment type="caution">
    <text evidence="2">The sequence shown here is derived from an EMBL/GenBank/DDBJ whole genome shotgun (WGS) entry which is preliminary data.</text>
</comment>
<dbReference type="EMBL" id="JBHUHU010000003">
    <property type="protein sequence ID" value="MFD2100493.1"/>
    <property type="molecule type" value="Genomic_DNA"/>
</dbReference>
<accession>A0ABW4Y1Q9</accession>
<protein>
    <submittedName>
        <fullName evidence="2">Heavy-metal-associated domain-containing protein</fullName>
    </submittedName>
</protein>
<dbReference type="InterPro" id="IPR036163">
    <property type="entry name" value="HMA_dom_sf"/>
</dbReference>
<organism evidence="2 3">
    <name type="scientific">Flagellimonas iocasae</name>
    <dbReference type="NCBI Taxonomy" id="2055905"/>
    <lineage>
        <taxon>Bacteria</taxon>
        <taxon>Pseudomonadati</taxon>
        <taxon>Bacteroidota</taxon>
        <taxon>Flavobacteriia</taxon>
        <taxon>Flavobacteriales</taxon>
        <taxon>Flavobacteriaceae</taxon>
        <taxon>Flagellimonas</taxon>
    </lineage>
</organism>
<dbReference type="Proteomes" id="UP001597342">
    <property type="component" value="Unassembled WGS sequence"/>
</dbReference>
<dbReference type="InterPro" id="IPR006121">
    <property type="entry name" value="HMA_dom"/>
</dbReference>
<gene>
    <name evidence="2" type="ORF">ACFSJE_11945</name>
</gene>
<dbReference type="PROSITE" id="PS50846">
    <property type="entry name" value="HMA_2"/>
    <property type="match status" value="1"/>
</dbReference>
<evidence type="ECO:0000313" key="2">
    <source>
        <dbReference type="EMBL" id="MFD2100493.1"/>
    </source>
</evidence>
<dbReference type="CDD" id="cd00371">
    <property type="entry name" value="HMA"/>
    <property type="match status" value="1"/>
</dbReference>
<proteinExistence type="predicted"/>
<reference evidence="3" key="1">
    <citation type="journal article" date="2019" name="Int. J. Syst. Evol. Microbiol.">
        <title>The Global Catalogue of Microorganisms (GCM) 10K type strain sequencing project: providing services to taxonomists for standard genome sequencing and annotation.</title>
        <authorList>
            <consortium name="The Broad Institute Genomics Platform"/>
            <consortium name="The Broad Institute Genome Sequencing Center for Infectious Disease"/>
            <person name="Wu L."/>
            <person name="Ma J."/>
        </authorList>
    </citation>
    <scope>NUCLEOTIDE SEQUENCE [LARGE SCALE GENOMIC DNA]</scope>
    <source>
        <strain evidence="3">JCM 3389</strain>
    </source>
</reference>